<dbReference type="OrthoDB" id="10256774at2759"/>
<proteinExistence type="predicted"/>
<evidence type="ECO:0000256" key="1">
    <source>
        <dbReference type="SAM" id="MobiDB-lite"/>
    </source>
</evidence>
<gene>
    <name evidence="3" type="ORF">CG6171</name>
</gene>
<dbReference type="AGR" id="FB:FBgn0026737"/>
<dbReference type="EMBL" id="AF133117">
    <property type="protein sequence ID" value="AAD31442.1"/>
    <property type="molecule type" value="Genomic_DNA"/>
</dbReference>
<dbReference type="AlphaFoldDB" id="Q9XZ64"/>
<evidence type="ECO:0000313" key="2">
    <source>
        <dbReference type="EMBL" id="AAD31442.1"/>
    </source>
</evidence>
<accession>Q9XZ64</accession>
<dbReference type="FlyBase" id="FBgn0026737">
    <property type="gene designation" value="CG6171"/>
</dbReference>
<organism evidence="2">
    <name type="scientific">Drosophila melanogaster</name>
    <name type="common">Fruit fly</name>
    <dbReference type="NCBI Taxonomy" id="7227"/>
    <lineage>
        <taxon>Eukaryota</taxon>
        <taxon>Metazoa</taxon>
        <taxon>Ecdysozoa</taxon>
        <taxon>Arthropoda</taxon>
        <taxon>Hexapoda</taxon>
        <taxon>Insecta</taxon>
        <taxon>Pterygota</taxon>
        <taxon>Neoptera</taxon>
        <taxon>Endopterygota</taxon>
        <taxon>Diptera</taxon>
        <taxon>Brachycera</taxon>
        <taxon>Muscomorpha</taxon>
        <taxon>Ephydroidea</taxon>
        <taxon>Drosophilidae</taxon>
        <taxon>Drosophila</taxon>
        <taxon>Sophophora</taxon>
    </lineage>
</organism>
<feature type="compositionally biased region" description="Low complexity" evidence="1">
    <location>
        <begin position="1"/>
        <end position="11"/>
    </location>
</feature>
<feature type="region of interest" description="Disordered" evidence="1">
    <location>
        <begin position="1"/>
        <end position="33"/>
    </location>
</feature>
<protein>
    <submittedName>
        <fullName evidence="2">Uncharacterized protein</fullName>
    </submittedName>
</protein>
<feature type="compositionally biased region" description="Basic and acidic residues" evidence="1">
    <location>
        <begin position="12"/>
        <end position="22"/>
    </location>
</feature>
<sequence length="59" mass="6406">MSATDASTADSGAKRKSSEDITHNCNANFGAENGLRKRVKSEEPVGPLKMKQILKFLVK</sequence>
<reference evidence="2" key="1">
    <citation type="submission" date="1999-03" db="EMBL/GenBank/DDBJ databases">
        <authorList>
            <person name="Fyrberg E.A."/>
            <person name="Fyrberg C.C."/>
        </authorList>
    </citation>
    <scope>NUCLEOTIDE SEQUENCE</scope>
</reference>
<name>Q9XZ64_DROME</name>
<evidence type="ECO:0000313" key="3">
    <source>
        <dbReference type="FlyBase" id="FBgn0026737"/>
    </source>
</evidence>